<evidence type="ECO:0000313" key="10">
    <source>
        <dbReference type="Proteomes" id="UP000064967"/>
    </source>
</evidence>
<keyword evidence="5" id="KW-0443">Lipid metabolism</keyword>
<evidence type="ECO:0000256" key="3">
    <source>
        <dbReference type="ARBA" id="ARBA00022989"/>
    </source>
</evidence>
<comment type="subcellular location">
    <subcellularLocation>
        <location evidence="1">Endomembrane system</location>
        <topology evidence="1">Multi-pass membrane protein</topology>
    </subcellularLocation>
</comment>
<evidence type="ECO:0000313" key="9">
    <source>
        <dbReference type="EMBL" id="AKV03398.1"/>
    </source>
</evidence>
<dbReference type="GO" id="GO:0008610">
    <property type="term" value="P:lipid biosynthetic process"/>
    <property type="evidence" value="ECO:0007669"/>
    <property type="project" value="InterPro"/>
</dbReference>
<dbReference type="RefSeq" id="WP_146654177.1">
    <property type="nucleotide sequence ID" value="NZ_CP012333.1"/>
</dbReference>
<evidence type="ECO:0000256" key="6">
    <source>
        <dbReference type="ARBA" id="ARBA00023136"/>
    </source>
</evidence>
<keyword evidence="3 7" id="KW-1133">Transmembrane helix</keyword>
<evidence type="ECO:0000256" key="5">
    <source>
        <dbReference type="ARBA" id="ARBA00023098"/>
    </source>
</evidence>
<evidence type="ECO:0000256" key="1">
    <source>
        <dbReference type="ARBA" id="ARBA00004127"/>
    </source>
</evidence>
<feature type="transmembrane region" description="Helical" evidence="7">
    <location>
        <begin position="295"/>
        <end position="316"/>
    </location>
</feature>
<feature type="transmembrane region" description="Helical" evidence="7">
    <location>
        <begin position="137"/>
        <end position="164"/>
    </location>
</feature>
<keyword evidence="10" id="KW-1185">Reference proteome</keyword>
<feature type="transmembrane region" description="Helical" evidence="7">
    <location>
        <begin position="48"/>
        <end position="66"/>
    </location>
</feature>
<evidence type="ECO:0000259" key="8">
    <source>
        <dbReference type="Pfam" id="PF04116"/>
    </source>
</evidence>
<feature type="transmembrane region" description="Helical" evidence="7">
    <location>
        <begin position="322"/>
        <end position="343"/>
    </location>
</feature>
<dbReference type="KEGG" id="llu:AKJ09_10061"/>
<feature type="domain" description="Fatty acid hydroxylase" evidence="8">
    <location>
        <begin position="81"/>
        <end position="215"/>
    </location>
</feature>
<proteinExistence type="predicted"/>
<protein>
    <submittedName>
        <fullName evidence="9">Sterol desaturase</fullName>
    </submittedName>
</protein>
<dbReference type="GO" id="GO:0016020">
    <property type="term" value="C:membrane"/>
    <property type="evidence" value="ECO:0007669"/>
    <property type="project" value="GOC"/>
</dbReference>
<accession>A0A0K1QCE4</accession>
<evidence type="ECO:0000256" key="2">
    <source>
        <dbReference type="ARBA" id="ARBA00022692"/>
    </source>
</evidence>
<dbReference type="Pfam" id="PF04116">
    <property type="entry name" value="FA_hydroxylase"/>
    <property type="match status" value="1"/>
</dbReference>
<dbReference type="InterPro" id="IPR051689">
    <property type="entry name" value="Sterol_desaturase/TMEM195"/>
</dbReference>
<name>A0A0K1QCE4_9BACT</name>
<evidence type="ECO:0000256" key="4">
    <source>
        <dbReference type="ARBA" id="ARBA00023002"/>
    </source>
</evidence>
<dbReference type="GO" id="GO:0012505">
    <property type="term" value="C:endomembrane system"/>
    <property type="evidence" value="ECO:0007669"/>
    <property type="project" value="UniProtKB-SubCell"/>
</dbReference>
<dbReference type="PANTHER" id="PTHR21624">
    <property type="entry name" value="STEROL DESATURASE-RELATED PROTEIN"/>
    <property type="match status" value="1"/>
</dbReference>
<gene>
    <name evidence="9" type="ORF">AKJ09_10061</name>
</gene>
<dbReference type="OrthoDB" id="5291790at2"/>
<dbReference type="InterPro" id="IPR006694">
    <property type="entry name" value="Fatty_acid_hydroxylase"/>
</dbReference>
<dbReference type="GO" id="GO:0006643">
    <property type="term" value="P:membrane lipid metabolic process"/>
    <property type="evidence" value="ECO:0007669"/>
    <property type="project" value="TreeGrafter"/>
</dbReference>
<evidence type="ECO:0000256" key="7">
    <source>
        <dbReference type="SAM" id="Phobius"/>
    </source>
</evidence>
<dbReference type="EMBL" id="CP012333">
    <property type="protein sequence ID" value="AKV03398.1"/>
    <property type="molecule type" value="Genomic_DNA"/>
</dbReference>
<dbReference type="GO" id="GO:0005506">
    <property type="term" value="F:iron ion binding"/>
    <property type="evidence" value="ECO:0007669"/>
    <property type="project" value="InterPro"/>
</dbReference>
<keyword evidence="6 7" id="KW-0472">Membrane</keyword>
<dbReference type="PANTHER" id="PTHR21624:SF1">
    <property type="entry name" value="ALKYLGLYCEROL MONOOXYGENASE"/>
    <property type="match status" value="1"/>
</dbReference>
<dbReference type="GO" id="GO:0050479">
    <property type="term" value="F:glyceryl-ether monooxygenase activity"/>
    <property type="evidence" value="ECO:0007669"/>
    <property type="project" value="TreeGrafter"/>
</dbReference>
<keyword evidence="4" id="KW-0560">Oxidoreductase</keyword>
<dbReference type="AlphaFoldDB" id="A0A0K1QCE4"/>
<sequence length="370" mass="41921">MHYDPIALAVPLFFVAIAVELAVAKKRGVVVYRFADALTNLSCGITQQVMLLAYAALQLAVYAWVYEHARFLSWDTPWIGWALAFLGVDFLYYWWHRLSHEVNVLWAAHVVHHQSEDYNLAVALRQAVLTSWTELPFYLPLALLGVPTIAFATMHALSTLYQFWIHTQLVGKVRGPFDRVLNLPSHHRVHHAINARYLDKNYGATLIVWDRLFGTYEEETETPVYGITHPLASFSPMWAQVHYWVELARMTKQARRPVDKVRLWFASPAFVPEGVEPAPIEASHPKYDREVSRPLAIYVGAQYALVLVTTFSLLMWHRAIPTIPLVLLSVAVLGALVAVGGFFERRKWATAVEGGRWLVAAAALALWARG</sequence>
<feature type="transmembrane region" description="Helical" evidence="7">
    <location>
        <begin position="78"/>
        <end position="95"/>
    </location>
</feature>
<reference evidence="9 10" key="1">
    <citation type="submission" date="2015-08" db="EMBL/GenBank/DDBJ databases">
        <authorList>
            <person name="Babu N.S."/>
            <person name="Beckwith C.J."/>
            <person name="Beseler K.G."/>
            <person name="Brison A."/>
            <person name="Carone J.V."/>
            <person name="Caskin T.P."/>
            <person name="Diamond M."/>
            <person name="Durham M.E."/>
            <person name="Foxe J.M."/>
            <person name="Go M."/>
            <person name="Henderson B.A."/>
            <person name="Jones I.B."/>
            <person name="McGettigan J.A."/>
            <person name="Micheletti S.J."/>
            <person name="Nasrallah M.E."/>
            <person name="Ortiz D."/>
            <person name="Piller C.R."/>
            <person name="Privatt S.R."/>
            <person name="Schneider S.L."/>
            <person name="Sharp S."/>
            <person name="Smith T.C."/>
            <person name="Stanton J.D."/>
            <person name="Ullery H.E."/>
            <person name="Wilson R.J."/>
            <person name="Serrano M.G."/>
            <person name="Buck G."/>
            <person name="Lee V."/>
            <person name="Wang Y."/>
            <person name="Carvalho R."/>
            <person name="Voegtly L."/>
            <person name="Shi R."/>
            <person name="Duckworth R."/>
            <person name="Johnson A."/>
            <person name="Loviza R."/>
            <person name="Walstead R."/>
            <person name="Shah Z."/>
            <person name="Kiflezghi M."/>
            <person name="Wade K."/>
            <person name="Ball S.L."/>
            <person name="Bradley K.W."/>
            <person name="Asai D.J."/>
            <person name="Bowman C.A."/>
            <person name="Russell D.A."/>
            <person name="Pope W.H."/>
            <person name="Jacobs-Sera D."/>
            <person name="Hendrix R.W."/>
            <person name="Hatfull G.F."/>
        </authorList>
    </citation>
    <scope>NUCLEOTIDE SEQUENCE [LARGE SCALE GENOMIC DNA]</scope>
    <source>
        <strain evidence="9 10">DSM 27648</strain>
    </source>
</reference>
<organism evidence="9 10">
    <name type="scientific">Labilithrix luteola</name>
    <dbReference type="NCBI Taxonomy" id="1391654"/>
    <lineage>
        <taxon>Bacteria</taxon>
        <taxon>Pseudomonadati</taxon>
        <taxon>Myxococcota</taxon>
        <taxon>Polyangia</taxon>
        <taxon>Polyangiales</taxon>
        <taxon>Labilitrichaceae</taxon>
        <taxon>Labilithrix</taxon>
    </lineage>
</organism>
<dbReference type="Proteomes" id="UP000064967">
    <property type="component" value="Chromosome"/>
</dbReference>
<dbReference type="PATRIC" id="fig|1391654.3.peg.10198"/>
<keyword evidence="2 7" id="KW-0812">Transmembrane</keyword>
<dbReference type="STRING" id="1391654.AKJ09_10061"/>